<feature type="compositionally biased region" description="Basic and acidic residues" evidence="1">
    <location>
        <begin position="252"/>
        <end position="264"/>
    </location>
</feature>
<dbReference type="VEuPathDB" id="FungiDB:P168DRAFT_290871"/>
<feature type="region of interest" description="Disordered" evidence="1">
    <location>
        <begin position="175"/>
        <end position="194"/>
    </location>
</feature>
<dbReference type="GeneID" id="36544833"/>
<feature type="region of interest" description="Disordered" evidence="1">
    <location>
        <begin position="146"/>
        <end position="166"/>
    </location>
</feature>
<dbReference type="RefSeq" id="XP_024692326.1">
    <property type="nucleotide sequence ID" value="XM_024837309.1"/>
</dbReference>
<comment type="caution">
    <text evidence="2">The sequence shown here is derived from an EMBL/GenBank/DDBJ whole genome shotgun (WGS) entry which is preliminary data.</text>
</comment>
<feature type="region of interest" description="Disordered" evidence="1">
    <location>
        <begin position="252"/>
        <end position="302"/>
    </location>
</feature>
<reference evidence="2" key="1">
    <citation type="submission" date="2016-12" db="EMBL/GenBank/DDBJ databases">
        <title>The genomes of Aspergillus section Nigri reveals drivers in fungal speciation.</title>
        <authorList>
            <consortium name="DOE Joint Genome Institute"/>
            <person name="Vesth T.C."/>
            <person name="Nybo J."/>
            <person name="Theobald S."/>
            <person name="Brandl J."/>
            <person name="Frisvad J.C."/>
            <person name="Nielsen K.F."/>
            <person name="Lyhne E.K."/>
            <person name="Kogle M.E."/>
            <person name="Kuo A."/>
            <person name="Riley R."/>
            <person name="Clum A."/>
            <person name="Nolan M."/>
            <person name="Lipzen A."/>
            <person name="Salamov A."/>
            <person name="Henrissat B."/>
            <person name="Wiebenga A."/>
            <person name="De vries R.P."/>
            <person name="Grigoriev I.V."/>
            <person name="Mortensen U.H."/>
            <person name="Andersen M.R."/>
            <person name="Baker S.E."/>
        </authorList>
    </citation>
    <scope>NUCLEOTIDE SEQUENCE</scope>
    <source>
        <strain evidence="2">IBT 28561</strain>
    </source>
</reference>
<evidence type="ECO:0000313" key="3">
    <source>
        <dbReference type="Proteomes" id="UP000234254"/>
    </source>
</evidence>
<sequence>MPVPVDPLVAFTHLSDSLPLWTARLSELSAHTTAKHVEYSDAFNRLTTVKPRRRKNSSVCSIHTDDLQTDVEPSNPRKRSADDAPSIDSGDHPTLVSRRHRLVIHYDGHTQKSLEEMVRDIGSARNSLRRSKMSQLPLEGFRTGMLGHSSRPGSAIPSFGQEDDKGGEDQILANIRSARSRRGPPPPKVSAPPRESAFDVADKQLELAHGFCESAAYAFLRTGECATELRGVEDKFKALLEISLAEVRRLRAEQPEKDEEKPVEEPAPSITIASVPADKPDGSTEDAIEVDDGTESVESLDLTAFRSTRRMMRG</sequence>
<proteinExistence type="predicted"/>
<organism evidence="2 3">
    <name type="scientific">Aspergillus campestris (strain IBT 28561)</name>
    <dbReference type="NCBI Taxonomy" id="1392248"/>
    <lineage>
        <taxon>Eukaryota</taxon>
        <taxon>Fungi</taxon>
        <taxon>Dikarya</taxon>
        <taxon>Ascomycota</taxon>
        <taxon>Pezizomycotina</taxon>
        <taxon>Eurotiomycetes</taxon>
        <taxon>Eurotiomycetidae</taxon>
        <taxon>Eurotiales</taxon>
        <taxon>Aspergillaceae</taxon>
        <taxon>Aspergillus</taxon>
        <taxon>Aspergillus subgen. Circumdati</taxon>
    </lineage>
</organism>
<accession>A0A2I1D1I4</accession>
<name>A0A2I1D1I4_ASPC2</name>
<dbReference type="AlphaFoldDB" id="A0A2I1D1I4"/>
<dbReference type="EMBL" id="MSFM01000007">
    <property type="protein sequence ID" value="PKY03732.1"/>
    <property type="molecule type" value="Genomic_DNA"/>
</dbReference>
<evidence type="ECO:0000256" key="1">
    <source>
        <dbReference type="SAM" id="MobiDB-lite"/>
    </source>
</evidence>
<dbReference type="OrthoDB" id="3886346at2759"/>
<gene>
    <name evidence="2" type="ORF">P168DRAFT_290871</name>
</gene>
<feature type="region of interest" description="Disordered" evidence="1">
    <location>
        <begin position="53"/>
        <end position="99"/>
    </location>
</feature>
<feature type="compositionally biased region" description="Acidic residues" evidence="1">
    <location>
        <begin position="283"/>
        <end position="295"/>
    </location>
</feature>
<protein>
    <submittedName>
        <fullName evidence="2">Uncharacterized protein</fullName>
    </submittedName>
</protein>
<keyword evidence="3" id="KW-1185">Reference proteome</keyword>
<evidence type="ECO:0000313" key="2">
    <source>
        <dbReference type="EMBL" id="PKY03732.1"/>
    </source>
</evidence>
<dbReference type="Proteomes" id="UP000234254">
    <property type="component" value="Unassembled WGS sequence"/>
</dbReference>